<accession>A0A6A1W891</accession>
<dbReference type="EMBL" id="RXIC02000020">
    <property type="protein sequence ID" value="KAB1221431.1"/>
    <property type="molecule type" value="Genomic_DNA"/>
</dbReference>
<evidence type="ECO:0000256" key="1">
    <source>
        <dbReference type="SAM" id="Phobius"/>
    </source>
</evidence>
<keyword evidence="3" id="KW-1185">Reference proteome</keyword>
<dbReference type="PANTHER" id="PTHR31170:SF17">
    <property type="match status" value="1"/>
</dbReference>
<comment type="caution">
    <text evidence="2">The sequence shown here is derived from an EMBL/GenBank/DDBJ whole genome shotgun (WGS) entry which is preliminary data.</text>
</comment>
<keyword evidence="1" id="KW-0812">Transmembrane</keyword>
<sequence length="171" mass="19195">MTHLHQAGVQFQVGSSNNLLDMQFAEGILEMPKLTIGPGIELLIRNIVACEHCHCLDPYMNDFVIIMDRLVNTSKDVDLLVEHGILVNLEADSNEAANIINKLAAGACMRNNFYFASLSKELKAFCSISWHKWKANLKQNYFNTPWAIISFIAVFILLSLTLIQMVSTLIP</sequence>
<dbReference type="InterPro" id="IPR004158">
    <property type="entry name" value="DUF247_pln"/>
</dbReference>
<organism evidence="2 3">
    <name type="scientific">Morella rubra</name>
    <name type="common">Chinese bayberry</name>
    <dbReference type="NCBI Taxonomy" id="262757"/>
    <lineage>
        <taxon>Eukaryota</taxon>
        <taxon>Viridiplantae</taxon>
        <taxon>Streptophyta</taxon>
        <taxon>Embryophyta</taxon>
        <taxon>Tracheophyta</taxon>
        <taxon>Spermatophyta</taxon>
        <taxon>Magnoliopsida</taxon>
        <taxon>eudicotyledons</taxon>
        <taxon>Gunneridae</taxon>
        <taxon>Pentapetalae</taxon>
        <taxon>rosids</taxon>
        <taxon>fabids</taxon>
        <taxon>Fagales</taxon>
        <taxon>Myricaceae</taxon>
        <taxon>Morella</taxon>
    </lineage>
</organism>
<protein>
    <submittedName>
        <fullName evidence="2">Uncharacterized protein</fullName>
    </submittedName>
</protein>
<evidence type="ECO:0000313" key="3">
    <source>
        <dbReference type="Proteomes" id="UP000516437"/>
    </source>
</evidence>
<evidence type="ECO:0000313" key="2">
    <source>
        <dbReference type="EMBL" id="KAB1221431.1"/>
    </source>
</evidence>
<dbReference type="OrthoDB" id="672127at2759"/>
<gene>
    <name evidence="2" type="ORF">CJ030_MR2G013155</name>
</gene>
<dbReference type="AlphaFoldDB" id="A0A6A1W891"/>
<feature type="transmembrane region" description="Helical" evidence="1">
    <location>
        <begin position="146"/>
        <end position="170"/>
    </location>
</feature>
<name>A0A6A1W891_9ROSI</name>
<proteinExistence type="predicted"/>
<reference evidence="2 3" key="1">
    <citation type="journal article" date="2019" name="Plant Biotechnol. J.">
        <title>The red bayberry genome and genetic basis of sex determination.</title>
        <authorList>
            <person name="Jia H.M."/>
            <person name="Jia H.J."/>
            <person name="Cai Q.L."/>
            <person name="Wang Y."/>
            <person name="Zhao H.B."/>
            <person name="Yang W.F."/>
            <person name="Wang G.Y."/>
            <person name="Li Y.H."/>
            <person name="Zhan D.L."/>
            <person name="Shen Y.T."/>
            <person name="Niu Q.F."/>
            <person name="Chang L."/>
            <person name="Qiu J."/>
            <person name="Zhao L."/>
            <person name="Xie H.B."/>
            <person name="Fu W.Y."/>
            <person name="Jin J."/>
            <person name="Li X.W."/>
            <person name="Jiao Y."/>
            <person name="Zhou C.C."/>
            <person name="Tu T."/>
            <person name="Chai C.Y."/>
            <person name="Gao J.L."/>
            <person name="Fan L.J."/>
            <person name="van de Weg E."/>
            <person name="Wang J.Y."/>
            <person name="Gao Z.S."/>
        </authorList>
    </citation>
    <scope>NUCLEOTIDE SEQUENCE [LARGE SCALE GENOMIC DNA]</scope>
    <source>
        <tissue evidence="2">Leaves</tissue>
    </source>
</reference>
<keyword evidence="1" id="KW-0472">Membrane</keyword>
<dbReference type="Proteomes" id="UP000516437">
    <property type="component" value="Chromosome 2"/>
</dbReference>
<dbReference type="Pfam" id="PF03140">
    <property type="entry name" value="DUF247"/>
    <property type="match status" value="1"/>
</dbReference>
<keyword evidence="1" id="KW-1133">Transmembrane helix</keyword>
<dbReference type="PANTHER" id="PTHR31170">
    <property type="entry name" value="BNAC04G53230D PROTEIN"/>
    <property type="match status" value="1"/>
</dbReference>